<organism evidence="1 2">
    <name type="scientific">Tothia fuscella</name>
    <dbReference type="NCBI Taxonomy" id="1048955"/>
    <lineage>
        <taxon>Eukaryota</taxon>
        <taxon>Fungi</taxon>
        <taxon>Dikarya</taxon>
        <taxon>Ascomycota</taxon>
        <taxon>Pezizomycotina</taxon>
        <taxon>Dothideomycetes</taxon>
        <taxon>Pleosporomycetidae</taxon>
        <taxon>Venturiales</taxon>
        <taxon>Cylindrosympodiaceae</taxon>
        <taxon>Tothia</taxon>
    </lineage>
</organism>
<comment type="caution">
    <text evidence="1">The sequence shown here is derived from an EMBL/GenBank/DDBJ whole genome shotgun (WGS) entry which is preliminary data.</text>
</comment>
<keyword evidence="2" id="KW-1185">Reference proteome</keyword>
<dbReference type="OrthoDB" id="3660701at2759"/>
<proteinExistence type="predicted"/>
<gene>
    <name evidence="1" type="ORF">EJ08DRAFT_456009</name>
</gene>
<evidence type="ECO:0000313" key="1">
    <source>
        <dbReference type="EMBL" id="KAF2423175.1"/>
    </source>
</evidence>
<dbReference type="Gene3D" id="3.80.10.10">
    <property type="entry name" value="Ribonuclease Inhibitor"/>
    <property type="match status" value="1"/>
</dbReference>
<reference evidence="1" key="1">
    <citation type="journal article" date="2020" name="Stud. Mycol.">
        <title>101 Dothideomycetes genomes: a test case for predicting lifestyles and emergence of pathogens.</title>
        <authorList>
            <person name="Haridas S."/>
            <person name="Albert R."/>
            <person name="Binder M."/>
            <person name="Bloem J."/>
            <person name="Labutti K."/>
            <person name="Salamov A."/>
            <person name="Andreopoulos B."/>
            <person name="Baker S."/>
            <person name="Barry K."/>
            <person name="Bills G."/>
            <person name="Bluhm B."/>
            <person name="Cannon C."/>
            <person name="Castanera R."/>
            <person name="Culley D."/>
            <person name="Daum C."/>
            <person name="Ezra D."/>
            <person name="Gonzalez J."/>
            <person name="Henrissat B."/>
            <person name="Kuo A."/>
            <person name="Liang C."/>
            <person name="Lipzen A."/>
            <person name="Lutzoni F."/>
            <person name="Magnuson J."/>
            <person name="Mondo S."/>
            <person name="Nolan M."/>
            <person name="Ohm R."/>
            <person name="Pangilinan J."/>
            <person name="Park H.-J."/>
            <person name="Ramirez L."/>
            <person name="Alfaro M."/>
            <person name="Sun H."/>
            <person name="Tritt A."/>
            <person name="Yoshinaga Y."/>
            <person name="Zwiers L.-H."/>
            <person name="Turgeon B."/>
            <person name="Goodwin S."/>
            <person name="Spatafora J."/>
            <person name="Crous P."/>
            <person name="Grigoriev I."/>
        </authorList>
    </citation>
    <scope>NUCLEOTIDE SEQUENCE</scope>
    <source>
        <strain evidence="1">CBS 130266</strain>
    </source>
</reference>
<evidence type="ECO:0008006" key="3">
    <source>
        <dbReference type="Google" id="ProtNLM"/>
    </source>
</evidence>
<dbReference type="EMBL" id="MU007084">
    <property type="protein sequence ID" value="KAF2423175.1"/>
    <property type="molecule type" value="Genomic_DNA"/>
</dbReference>
<evidence type="ECO:0000313" key="2">
    <source>
        <dbReference type="Proteomes" id="UP000800235"/>
    </source>
</evidence>
<dbReference type="Proteomes" id="UP000800235">
    <property type="component" value="Unassembled WGS sequence"/>
</dbReference>
<accession>A0A9P4NJ33</accession>
<dbReference type="InterPro" id="IPR032675">
    <property type="entry name" value="LRR_dom_sf"/>
</dbReference>
<dbReference type="AlphaFoldDB" id="A0A9P4NJ33"/>
<sequence>MDDHNGNSIAANSDATLHELQNLVIGNSSKPADSLNPDTTLDTLPQELLVEISSHLLLSADLEPSVLVLDDYDYPREYSMNYKRADLLNMALTGRKFNSLATTALYRHFFCCACPYFDNEDSMKERYRVLSFLKTIIACPDLACKVKVISVGPAMAERLDAPLRHLDVLVRDQLMEAAQPYLHLDTPDRTWERAIKAGGHAGLIAMVLCLCHSVSDVRYGLDYQQSSVSQNLDILRHIANRVAYSTSSRLSKGFSSLTRVSLSSAYVGTRVNEQGNLDSLVPYFSLPTLREITLGGHFPGRSRSGVGLPPCNVTTMTISNGLIGEKRFPQLIKACPALKSLKIKCGTHAHTGGIRPEYGLLIKLLIENAPGLEELEISLHCGEHILEEHSCPHSAIYAGFTKLQELRIPSAILLRPDLPQIVVNILPSLLRRLVLYNIDLDHVSIMINEYEGLIKMCPLLKELELDLPISYQDEDCMFALQLLLSTNQVSLTLTGEEEVSHVYNYDEPYEASVRSWWPEVGTPSPYVSWSNASGVVSYSHLSCQPLALNCRLAPSLQTAGSLIQEPIPPAIDRACIHYSLCDDLRLS</sequence>
<protein>
    <recommendedName>
        <fullName evidence="3">F-box domain-containing protein</fullName>
    </recommendedName>
</protein>
<dbReference type="SUPFAM" id="SSF52047">
    <property type="entry name" value="RNI-like"/>
    <property type="match status" value="1"/>
</dbReference>
<name>A0A9P4NJ33_9PEZI</name>